<keyword evidence="14 17" id="KW-0057">Aromatic amino acid biosynthesis</keyword>
<keyword evidence="13 17" id="KW-0520">NAD</keyword>
<evidence type="ECO:0000313" key="21">
    <source>
        <dbReference type="Proteomes" id="UP000189933"/>
    </source>
</evidence>
<gene>
    <name evidence="17" type="primary">aroB</name>
    <name evidence="20" type="ORF">SAMN02745885_01997</name>
</gene>
<accession>A0A1T4RAE5</accession>
<evidence type="ECO:0000256" key="6">
    <source>
        <dbReference type="ARBA" id="ARBA00013031"/>
    </source>
</evidence>
<evidence type="ECO:0000256" key="7">
    <source>
        <dbReference type="ARBA" id="ARBA00017684"/>
    </source>
</evidence>
<feature type="binding site" evidence="17">
    <location>
        <begin position="75"/>
        <end position="80"/>
    </location>
    <ligand>
        <name>NAD(+)</name>
        <dbReference type="ChEBI" id="CHEBI:57540"/>
    </ligand>
</feature>
<dbReference type="Gene3D" id="3.40.50.1970">
    <property type="match status" value="1"/>
</dbReference>
<dbReference type="HAMAP" id="MF_00110">
    <property type="entry name" value="DHQ_synthase"/>
    <property type="match status" value="1"/>
</dbReference>
<evidence type="ECO:0000256" key="3">
    <source>
        <dbReference type="ARBA" id="ARBA00004496"/>
    </source>
</evidence>
<comment type="pathway">
    <text evidence="4 17">Metabolic intermediate biosynthesis; chorismate biosynthesis; chorismate from D-erythrose 4-phosphate and phosphoenolpyruvate: step 2/7.</text>
</comment>
<dbReference type="CDD" id="cd08195">
    <property type="entry name" value="DHQS"/>
    <property type="match status" value="1"/>
</dbReference>
<dbReference type="Pfam" id="PF24621">
    <property type="entry name" value="DHQS_C"/>
    <property type="match status" value="1"/>
</dbReference>
<keyword evidence="15 17" id="KW-0456">Lyase</keyword>
<keyword evidence="9 17" id="KW-0028">Amino-acid biosynthesis</keyword>
<evidence type="ECO:0000256" key="8">
    <source>
        <dbReference type="ARBA" id="ARBA00022490"/>
    </source>
</evidence>
<name>A0A1T4RAE5_9FIRM</name>
<feature type="binding site" evidence="17">
    <location>
        <position position="188"/>
    </location>
    <ligand>
        <name>Zn(2+)</name>
        <dbReference type="ChEBI" id="CHEBI:29105"/>
    </ligand>
</feature>
<dbReference type="EC" id="4.2.3.4" evidence="6 17"/>
<comment type="cofactor">
    <cofactor evidence="17">
        <name>Co(2+)</name>
        <dbReference type="ChEBI" id="CHEBI:48828"/>
    </cofactor>
    <cofactor evidence="17">
        <name>Zn(2+)</name>
        <dbReference type="ChEBI" id="CHEBI:29105"/>
    </cofactor>
    <text evidence="17">Binds 1 divalent metal cation per subunit. Can use either Co(2+) or Zn(2+).</text>
</comment>
<keyword evidence="8 17" id="KW-0963">Cytoplasm</keyword>
<feature type="binding site" evidence="17">
    <location>
        <begin position="109"/>
        <end position="113"/>
    </location>
    <ligand>
        <name>NAD(+)</name>
        <dbReference type="ChEBI" id="CHEBI:57540"/>
    </ligand>
</feature>
<dbReference type="InterPro" id="IPR050071">
    <property type="entry name" value="Dehydroquinate_synthase"/>
</dbReference>
<keyword evidence="10 17" id="KW-0479">Metal-binding</keyword>
<feature type="domain" description="3-dehydroquinate synthase C-terminal" evidence="19">
    <location>
        <begin position="185"/>
        <end position="327"/>
    </location>
</feature>
<protein>
    <recommendedName>
        <fullName evidence="7 17">3-dehydroquinate synthase</fullName>
        <shortName evidence="17">DHQS</shortName>
        <ecNumber evidence="6 17">4.2.3.4</ecNumber>
    </recommendedName>
</protein>
<evidence type="ECO:0000256" key="14">
    <source>
        <dbReference type="ARBA" id="ARBA00023141"/>
    </source>
</evidence>
<keyword evidence="12 17" id="KW-0862">Zinc</keyword>
<dbReference type="GO" id="GO:0005737">
    <property type="term" value="C:cytoplasm"/>
    <property type="evidence" value="ECO:0007669"/>
    <property type="project" value="UniProtKB-SubCell"/>
</dbReference>
<evidence type="ECO:0000256" key="4">
    <source>
        <dbReference type="ARBA" id="ARBA00004661"/>
    </source>
</evidence>
<dbReference type="FunFam" id="3.40.50.1970:FF:000001">
    <property type="entry name" value="3-dehydroquinate synthase"/>
    <property type="match status" value="1"/>
</dbReference>
<evidence type="ECO:0000256" key="17">
    <source>
        <dbReference type="HAMAP-Rule" id="MF_00110"/>
    </source>
</evidence>
<comment type="subcellular location">
    <subcellularLocation>
        <location evidence="3 17">Cytoplasm</location>
    </subcellularLocation>
</comment>
<evidence type="ECO:0000256" key="12">
    <source>
        <dbReference type="ARBA" id="ARBA00022833"/>
    </source>
</evidence>
<dbReference type="GO" id="GO:0000166">
    <property type="term" value="F:nucleotide binding"/>
    <property type="evidence" value="ECO:0007669"/>
    <property type="project" value="UniProtKB-KW"/>
</dbReference>
<dbReference type="AlphaFoldDB" id="A0A1T4RAE5"/>
<sequence>MKRVEKVKVELGRRSYEILVGRQLLVQIGESLATLGKGRRALVVTNPLVWDLYGSEVEKGLREAGFSWRVAILPDGEEYKTLESVQTLYDQALVAGLDRQSWIVAVGGGVVGDMAGFAAATFMRGINFVQVPTTLLAQVDSSVGGKTGVNHPKGKNLIGAFYQPRLVVSDIDSLNSLPEREWAAGLAEVVKYGMIWNEFFFEFLEQNKEGIWQRQAQPVQEMVKASCSIKAQVVSQDEQEQGLRAILNFGHTFGHGLEALGQYREWKHGEAVAVGMVMASRLAVRAGWLKEAALERLERLLTAFNLPVRAPGVDPEALWQAMLYDKKGEEGRLTFILPDRIGGVKIVKELDRQLILAAIAEVV</sequence>
<dbReference type="PIRSF" id="PIRSF001455">
    <property type="entry name" value="DHQ_synth"/>
    <property type="match status" value="1"/>
</dbReference>
<dbReference type="Gene3D" id="1.20.1090.10">
    <property type="entry name" value="Dehydroquinate synthase-like - alpha domain"/>
    <property type="match status" value="1"/>
</dbReference>
<evidence type="ECO:0000259" key="18">
    <source>
        <dbReference type="Pfam" id="PF01761"/>
    </source>
</evidence>
<dbReference type="RefSeq" id="WP_242946630.1">
    <property type="nucleotide sequence ID" value="NZ_FUXM01000027.1"/>
</dbReference>
<dbReference type="PANTHER" id="PTHR43622">
    <property type="entry name" value="3-DEHYDROQUINATE SYNTHASE"/>
    <property type="match status" value="1"/>
</dbReference>
<comment type="function">
    <text evidence="17">Catalyzes the conversion of 3-deoxy-D-arabino-heptulosonate 7-phosphate (DAHP) to dehydroquinate (DHQ).</text>
</comment>
<dbReference type="GO" id="GO:0046872">
    <property type="term" value="F:metal ion binding"/>
    <property type="evidence" value="ECO:0007669"/>
    <property type="project" value="UniProtKB-KW"/>
</dbReference>
<organism evidence="20 21">
    <name type="scientific">Carboxydocella sporoproducens DSM 16521</name>
    <dbReference type="NCBI Taxonomy" id="1121270"/>
    <lineage>
        <taxon>Bacteria</taxon>
        <taxon>Bacillati</taxon>
        <taxon>Bacillota</taxon>
        <taxon>Clostridia</taxon>
        <taxon>Eubacteriales</taxon>
        <taxon>Clostridiales Family XVI. Incertae Sedis</taxon>
        <taxon>Carboxydocella</taxon>
    </lineage>
</organism>
<comment type="catalytic activity">
    <reaction evidence="1 17">
        <text>7-phospho-2-dehydro-3-deoxy-D-arabino-heptonate = 3-dehydroquinate + phosphate</text>
        <dbReference type="Rhea" id="RHEA:21968"/>
        <dbReference type="ChEBI" id="CHEBI:32364"/>
        <dbReference type="ChEBI" id="CHEBI:43474"/>
        <dbReference type="ChEBI" id="CHEBI:58394"/>
        <dbReference type="EC" id="4.2.3.4"/>
    </reaction>
</comment>
<dbReference type="EMBL" id="FUXM01000027">
    <property type="protein sequence ID" value="SKA12776.1"/>
    <property type="molecule type" value="Genomic_DNA"/>
</dbReference>
<dbReference type="SUPFAM" id="SSF56796">
    <property type="entry name" value="Dehydroquinate synthase-like"/>
    <property type="match status" value="1"/>
</dbReference>
<feature type="binding site" evidence="17">
    <location>
        <position position="268"/>
    </location>
    <ligand>
        <name>Zn(2+)</name>
        <dbReference type="ChEBI" id="CHEBI:29105"/>
    </ligand>
</feature>
<comment type="caution">
    <text evidence="17">Lacks conserved residue(s) required for the propagation of feature annotation.</text>
</comment>
<comment type="similarity">
    <text evidence="5 17">Belongs to the sugar phosphate cyclases superfamily. Dehydroquinate synthase family.</text>
</comment>
<dbReference type="Proteomes" id="UP000189933">
    <property type="component" value="Unassembled WGS sequence"/>
</dbReference>
<comment type="cofactor">
    <cofactor evidence="2 17">
        <name>NAD(+)</name>
        <dbReference type="ChEBI" id="CHEBI:57540"/>
    </cofactor>
</comment>
<feature type="binding site" evidence="17">
    <location>
        <position position="251"/>
    </location>
    <ligand>
        <name>Zn(2+)</name>
        <dbReference type="ChEBI" id="CHEBI:29105"/>
    </ligand>
</feature>
<feature type="binding site" evidence="17">
    <location>
        <position position="146"/>
    </location>
    <ligand>
        <name>NAD(+)</name>
        <dbReference type="ChEBI" id="CHEBI:57540"/>
    </ligand>
</feature>
<evidence type="ECO:0000256" key="16">
    <source>
        <dbReference type="ARBA" id="ARBA00023285"/>
    </source>
</evidence>
<dbReference type="Pfam" id="PF01761">
    <property type="entry name" value="DHQ_synthase"/>
    <property type="match status" value="1"/>
</dbReference>
<dbReference type="InterPro" id="IPR056179">
    <property type="entry name" value="DHQS_C"/>
</dbReference>
<evidence type="ECO:0000256" key="5">
    <source>
        <dbReference type="ARBA" id="ARBA00005412"/>
    </source>
</evidence>
<dbReference type="GO" id="GO:0009073">
    <property type="term" value="P:aromatic amino acid family biosynthetic process"/>
    <property type="evidence" value="ECO:0007669"/>
    <property type="project" value="UniProtKB-KW"/>
</dbReference>
<dbReference type="GO" id="GO:0009423">
    <property type="term" value="P:chorismate biosynthetic process"/>
    <property type="evidence" value="ECO:0007669"/>
    <property type="project" value="UniProtKB-UniRule"/>
</dbReference>
<dbReference type="InterPro" id="IPR016037">
    <property type="entry name" value="DHQ_synth_AroB"/>
</dbReference>
<dbReference type="PANTHER" id="PTHR43622:SF7">
    <property type="entry name" value="3-DEHYDROQUINATE SYNTHASE, CHLOROPLASTIC"/>
    <property type="match status" value="1"/>
</dbReference>
<evidence type="ECO:0000256" key="15">
    <source>
        <dbReference type="ARBA" id="ARBA00023239"/>
    </source>
</evidence>
<dbReference type="GO" id="GO:0008652">
    <property type="term" value="P:amino acid biosynthetic process"/>
    <property type="evidence" value="ECO:0007669"/>
    <property type="project" value="UniProtKB-KW"/>
</dbReference>
<keyword evidence="16 17" id="KW-0170">Cobalt</keyword>
<dbReference type="InterPro" id="IPR030960">
    <property type="entry name" value="DHQS/DOIS_N"/>
</dbReference>
<reference evidence="21" key="1">
    <citation type="submission" date="2017-02" db="EMBL/GenBank/DDBJ databases">
        <authorList>
            <person name="Varghese N."/>
            <person name="Submissions S."/>
        </authorList>
    </citation>
    <scope>NUCLEOTIDE SEQUENCE [LARGE SCALE GENOMIC DNA]</scope>
    <source>
        <strain evidence="21">DSM 16521</strain>
    </source>
</reference>
<evidence type="ECO:0000256" key="1">
    <source>
        <dbReference type="ARBA" id="ARBA00001393"/>
    </source>
</evidence>
<keyword evidence="11 17" id="KW-0547">Nucleotide-binding</keyword>
<evidence type="ECO:0000313" key="20">
    <source>
        <dbReference type="EMBL" id="SKA12776.1"/>
    </source>
</evidence>
<evidence type="ECO:0000256" key="10">
    <source>
        <dbReference type="ARBA" id="ARBA00022723"/>
    </source>
</evidence>
<evidence type="ECO:0000256" key="13">
    <source>
        <dbReference type="ARBA" id="ARBA00023027"/>
    </source>
</evidence>
<feature type="binding site" evidence="17">
    <location>
        <begin position="133"/>
        <end position="134"/>
    </location>
    <ligand>
        <name>NAD(+)</name>
        <dbReference type="ChEBI" id="CHEBI:57540"/>
    </ligand>
</feature>
<dbReference type="InterPro" id="IPR030963">
    <property type="entry name" value="DHQ_synth_fam"/>
</dbReference>
<dbReference type="NCBIfam" id="TIGR01357">
    <property type="entry name" value="aroB"/>
    <property type="match status" value="1"/>
</dbReference>
<dbReference type="GO" id="GO:0003856">
    <property type="term" value="F:3-dehydroquinate synthase activity"/>
    <property type="evidence" value="ECO:0007669"/>
    <property type="project" value="UniProtKB-UniRule"/>
</dbReference>
<evidence type="ECO:0000256" key="11">
    <source>
        <dbReference type="ARBA" id="ARBA00022741"/>
    </source>
</evidence>
<dbReference type="UniPathway" id="UPA00053">
    <property type="reaction ID" value="UER00085"/>
</dbReference>
<evidence type="ECO:0000259" key="19">
    <source>
        <dbReference type="Pfam" id="PF24621"/>
    </source>
</evidence>
<feature type="binding site" evidence="17">
    <location>
        <position position="155"/>
    </location>
    <ligand>
        <name>NAD(+)</name>
        <dbReference type="ChEBI" id="CHEBI:57540"/>
    </ligand>
</feature>
<evidence type="ECO:0000256" key="9">
    <source>
        <dbReference type="ARBA" id="ARBA00022605"/>
    </source>
</evidence>
<proteinExistence type="inferred from homology"/>
<feature type="domain" description="3-dehydroquinate synthase N-terminal" evidence="18">
    <location>
        <begin position="72"/>
        <end position="183"/>
    </location>
</feature>
<evidence type="ECO:0000256" key="2">
    <source>
        <dbReference type="ARBA" id="ARBA00001911"/>
    </source>
</evidence>
<keyword evidence="21" id="KW-1185">Reference proteome</keyword>